<dbReference type="PANTHER" id="PTHR40032">
    <property type="entry name" value="EXPORTED PROTEIN-RELATED"/>
    <property type="match status" value="1"/>
</dbReference>
<reference evidence="2" key="1">
    <citation type="submission" date="2022-06" db="EMBL/GenBank/DDBJ databases">
        <title>Aquibacillus sp. a new bacterium isolated from soil saline samples.</title>
        <authorList>
            <person name="Galisteo C."/>
            <person name="De La Haba R."/>
            <person name="Sanchez-Porro C."/>
            <person name="Ventosa A."/>
        </authorList>
    </citation>
    <scope>NUCLEOTIDE SEQUENCE</scope>
    <source>
        <strain evidence="2">JCM 12387</strain>
    </source>
</reference>
<dbReference type="InterPro" id="IPR024301">
    <property type="entry name" value="Amidase_6"/>
</dbReference>
<comment type="caution">
    <text evidence="2">The sequence shown here is derived from an EMBL/GenBank/DDBJ whole genome shotgun (WGS) entry which is preliminary data.</text>
</comment>
<organism evidence="2 3">
    <name type="scientific">Aquibacillus koreensis</name>
    <dbReference type="NCBI Taxonomy" id="279446"/>
    <lineage>
        <taxon>Bacteria</taxon>
        <taxon>Bacillati</taxon>
        <taxon>Bacillota</taxon>
        <taxon>Bacilli</taxon>
        <taxon>Bacillales</taxon>
        <taxon>Bacillaceae</taxon>
        <taxon>Aquibacillus</taxon>
    </lineage>
</organism>
<evidence type="ECO:0000313" key="3">
    <source>
        <dbReference type="Proteomes" id="UP001145072"/>
    </source>
</evidence>
<dbReference type="Pfam" id="PF12671">
    <property type="entry name" value="Amidase_6"/>
    <property type="match status" value="1"/>
</dbReference>
<evidence type="ECO:0000313" key="2">
    <source>
        <dbReference type="EMBL" id="MDC3420263.1"/>
    </source>
</evidence>
<proteinExistence type="predicted"/>
<feature type="domain" description="Putative amidase" evidence="1">
    <location>
        <begin position="131"/>
        <end position="280"/>
    </location>
</feature>
<protein>
    <submittedName>
        <fullName evidence="2">Amidase domain-containing protein</fullName>
    </submittedName>
</protein>
<accession>A0A9X4AJF5</accession>
<name>A0A9X4AJF5_9BACI</name>
<gene>
    <name evidence="2" type="ORF">NC661_07745</name>
</gene>
<dbReference type="AlphaFoldDB" id="A0A9X4AJF5"/>
<sequence>MILKRSEQLKKFWEEQLEMKREDSLPNWILEKISYHEKRGSKVARITGKGTLYRAFEDENQEVKVEYNLGVTFFVKQGDHFYHEEDERMHQAIFYKNTLVEDKEIQAPTKMEVVPPIEPIEREDAGNMRFEYDRRAAVQYAERWWNDYNPEYRKFDVDCTNYVSQCLHAGGAPMWGAPNRGQGWWYQNENWSYSWAVAHALRWYLSGANQGLKGKEVENPSELMPGDVICYDFEGDGKWDHNTIVVEKDNDGMPLVNAHTDNSRHRYWSYEDSYAWTEDCKYKFFRIGE</sequence>
<evidence type="ECO:0000259" key="1">
    <source>
        <dbReference type="Pfam" id="PF12671"/>
    </source>
</evidence>
<keyword evidence="3" id="KW-1185">Reference proteome</keyword>
<dbReference type="PANTHER" id="PTHR40032:SF1">
    <property type="entry name" value="EXPORTED PROTEIN"/>
    <property type="match status" value="1"/>
</dbReference>
<dbReference type="EMBL" id="JAMQJZ010000004">
    <property type="protein sequence ID" value="MDC3420263.1"/>
    <property type="molecule type" value="Genomic_DNA"/>
</dbReference>
<dbReference type="Proteomes" id="UP001145072">
    <property type="component" value="Unassembled WGS sequence"/>
</dbReference>